<gene>
    <name evidence="1" type="ORF">OFUS_LOCUS7639</name>
</gene>
<dbReference type="Proteomes" id="UP000749559">
    <property type="component" value="Unassembled WGS sequence"/>
</dbReference>
<organism evidence="1 2">
    <name type="scientific">Owenia fusiformis</name>
    <name type="common">Polychaete worm</name>
    <dbReference type="NCBI Taxonomy" id="6347"/>
    <lineage>
        <taxon>Eukaryota</taxon>
        <taxon>Metazoa</taxon>
        <taxon>Spiralia</taxon>
        <taxon>Lophotrochozoa</taxon>
        <taxon>Annelida</taxon>
        <taxon>Polychaeta</taxon>
        <taxon>Sedentaria</taxon>
        <taxon>Canalipalpata</taxon>
        <taxon>Sabellida</taxon>
        <taxon>Oweniida</taxon>
        <taxon>Oweniidae</taxon>
        <taxon>Owenia</taxon>
    </lineage>
</organism>
<dbReference type="EMBL" id="CAIIXF020000004">
    <property type="protein sequence ID" value="CAH1781017.1"/>
    <property type="molecule type" value="Genomic_DNA"/>
</dbReference>
<evidence type="ECO:0000313" key="1">
    <source>
        <dbReference type="EMBL" id="CAH1781017.1"/>
    </source>
</evidence>
<keyword evidence="2" id="KW-1185">Reference proteome</keyword>
<reference evidence="1" key="1">
    <citation type="submission" date="2022-03" db="EMBL/GenBank/DDBJ databases">
        <authorList>
            <person name="Martin C."/>
        </authorList>
    </citation>
    <scope>NUCLEOTIDE SEQUENCE</scope>
</reference>
<feature type="non-terminal residue" evidence="1">
    <location>
        <position position="1"/>
    </location>
</feature>
<proteinExistence type="predicted"/>
<protein>
    <submittedName>
        <fullName evidence="1">Uncharacterized protein</fullName>
    </submittedName>
</protein>
<sequence length="103" mass="11832">ILISFPFALIELRDCTNLSHNTMKIKLFVGPKTFANFTTMEVRSKVNKSANQISSLETHSRCDIFKSNEKYLLTSTYLTVKTEFCSSNSWTNCRSYINDKKCS</sequence>
<name>A0A8J1Y190_OWEFU</name>
<accession>A0A8J1Y190</accession>
<dbReference type="AlphaFoldDB" id="A0A8J1Y190"/>
<comment type="caution">
    <text evidence="1">The sequence shown here is derived from an EMBL/GenBank/DDBJ whole genome shotgun (WGS) entry which is preliminary data.</text>
</comment>
<evidence type="ECO:0000313" key="2">
    <source>
        <dbReference type="Proteomes" id="UP000749559"/>
    </source>
</evidence>